<evidence type="ECO:0000256" key="1">
    <source>
        <dbReference type="ARBA" id="ARBA00001942"/>
    </source>
</evidence>
<dbReference type="PROSITE" id="PS00551">
    <property type="entry name" value="MOLYBDOPTERIN_PROK_1"/>
    <property type="match status" value="1"/>
</dbReference>
<dbReference type="GO" id="GO:0009055">
    <property type="term" value="F:electron transfer activity"/>
    <property type="evidence" value="ECO:0007669"/>
    <property type="project" value="TreeGrafter"/>
</dbReference>
<evidence type="ECO:0000256" key="3">
    <source>
        <dbReference type="ARBA" id="ARBA00004196"/>
    </source>
</evidence>
<evidence type="ECO:0000313" key="11">
    <source>
        <dbReference type="EMBL" id="GAM14589.1"/>
    </source>
</evidence>
<dbReference type="InterPro" id="IPR019546">
    <property type="entry name" value="TAT_signal_bac_arc"/>
</dbReference>
<keyword evidence="5" id="KW-0004">4Fe-4S</keyword>
<dbReference type="InterPro" id="IPR027467">
    <property type="entry name" value="MopterinOxRdtase_cofactor_BS"/>
</dbReference>
<comment type="caution">
    <text evidence="11">The sequence shown here is derived from an EMBL/GenBank/DDBJ whole genome shotgun (WGS) entry which is preliminary data.</text>
</comment>
<evidence type="ECO:0000256" key="2">
    <source>
        <dbReference type="ARBA" id="ARBA00001966"/>
    </source>
</evidence>
<evidence type="ECO:0000256" key="4">
    <source>
        <dbReference type="ARBA" id="ARBA00010312"/>
    </source>
</evidence>
<keyword evidence="8" id="KW-0408">Iron</keyword>
<name>A0A0A8X5P0_MESS1</name>
<sequence>MVEINLNRRQFLKLSGATAATLAVVELGFNEKEVHAQTKELKIAKATVTPTICAFCGVGCGILVHTKDNTVVYTEGDPDSPVNEGTLCSKGTTIRQVFTSEKRLTKPLYRAPGSKKWEEKSWDWMYETIAKRTKETRDKTFIEKENGMFVNKTEAIASLGGAALDNEETYLLAKMMRGLGVVYLEHQARI</sequence>
<comment type="cofactor">
    <cofactor evidence="2">
        <name>[4Fe-4S] cluster</name>
        <dbReference type="ChEBI" id="CHEBI:49883"/>
    </cofactor>
</comment>
<reference evidence="11 12" key="1">
    <citation type="submission" date="2013-06" db="EMBL/GenBank/DDBJ databases">
        <title>Whole genome shotgun sequence of Bacillus selenatarsenatis SF-1.</title>
        <authorList>
            <person name="Kuroda M."/>
            <person name="Sei K."/>
            <person name="Yamashita M."/>
            <person name="Ike M."/>
        </authorList>
    </citation>
    <scope>NUCLEOTIDE SEQUENCE [LARGE SCALE GENOMIC DNA]</scope>
    <source>
        <strain evidence="11 12">SF-1</strain>
    </source>
</reference>
<dbReference type="STRING" id="1321606.SAMD00020551_2741"/>
<evidence type="ECO:0000256" key="9">
    <source>
        <dbReference type="ARBA" id="ARBA00023014"/>
    </source>
</evidence>
<dbReference type="GO" id="GO:0016491">
    <property type="term" value="F:oxidoreductase activity"/>
    <property type="evidence" value="ECO:0007669"/>
    <property type="project" value="UniProtKB-KW"/>
</dbReference>
<gene>
    <name evidence="11" type="ORF">SAMD00020551_2741</name>
</gene>
<dbReference type="PANTHER" id="PTHR43598:SF1">
    <property type="entry name" value="FORMATE DEHYDROGENASE-O MAJOR SUBUNIT"/>
    <property type="match status" value="1"/>
</dbReference>
<dbReference type="SMART" id="SM00926">
    <property type="entry name" value="Molybdop_Fe4S4"/>
    <property type="match status" value="1"/>
</dbReference>
<dbReference type="PANTHER" id="PTHR43598">
    <property type="entry name" value="TUNGSTEN-CONTAINING FORMYLMETHANOFURAN DEHYDROGENASE 2 SUBUNIT B"/>
    <property type="match status" value="1"/>
</dbReference>
<comment type="cofactor">
    <cofactor evidence="1">
        <name>Mo-bis(molybdopterin guanine dinucleotide)</name>
        <dbReference type="ChEBI" id="CHEBI:60539"/>
    </cofactor>
</comment>
<dbReference type="PROSITE" id="PS51318">
    <property type="entry name" value="TAT"/>
    <property type="match status" value="1"/>
</dbReference>
<dbReference type="Gene3D" id="3.40.50.740">
    <property type="match status" value="1"/>
</dbReference>
<dbReference type="GO" id="GO:0030313">
    <property type="term" value="C:cell envelope"/>
    <property type="evidence" value="ECO:0007669"/>
    <property type="project" value="UniProtKB-SubCell"/>
</dbReference>
<evidence type="ECO:0000256" key="6">
    <source>
        <dbReference type="ARBA" id="ARBA00022723"/>
    </source>
</evidence>
<organism evidence="11 12">
    <name type="scientific">Mesobacillus selenatarsenatis (strain DSM 18680 / JCM 14380 / FERM P-15431 / SF-1)</name>
    <dbReference type="NCBI Taxonomy" id="1321606"/>
    <lineage>
        <taxon>Bacteria</taxon>
        <taxon>Bacillati</taxon>
        <taxon>Bacillota</taxon>
        <taxon>Bacilli</taxon>
        <taxon>Bacillales</taxon>
        <taxon>Bacillaceae</taxon>
        <taxon>Mesobacillus</taxon>
    </lineage>
</organism>
<dbReference type="GO" id="GO:0051539">
    <property type="term" value="F:4 iron, 4 sulfur cluster binding"/>
    <property type="evidence" value="ECO:0007669"/>
    <property type="project" value="UniProtKB-KW"/>
</dbReference>
<dbReference type="PROSITE" id="PS51669">
    <property type="entry name" value="4FE4S_MOW_BIS_MGD"/>
    <property type="match status" value="1"/>
</dbReference>
<dbReference type="EC" id="1.2.1.2" evidence="11"/>
<accession>A0A0A8X5P0</accession>
<keyword evidence="9" id="KW-0411">Iron-sulfur</keyword>
<dbReference type="GO" id="GO:0030151">
    <property type="term" value="F:molybdenum ion binding"/>
    <property type="evidence" value="ECO:0007669"/>
    <property type="project" value="TreeGrafter"/>
</dbReference>
<comment type="subcellular location">
    <subcellularLocation>
        <location evidence="3">Cell envelope</location>
    </subcellularLocation>
</comment>
<dbReference type="Pfam" id="PF04879">
    <property type="entry name" value="Molybdop_Fe4S4"/>
    <property type="match status" value="1"/>
</dbReference>
<dbReference type="NCBIfam" id="TIGR01409">
    <property type="entry name" value="TAT_signal_seq"/>
    <property type="match status" value="1"/>
</dbReference>
<dbReference type="InterPro" id="IPR006311">
    <property type="entry name" value="TAT_signal"/>
</dbReference>
<keyword evidence="6" id="KW-0479">Metal-binding</keyword>
<evidence type="ECO:0000256" key="5">
    <source>
        <dbReference type="ARBA" id="ARBA00022485"/>
    </source>
</evidence>
<dbReference type="AlphaFoldDB" id="A0A0A8X5P0"/>
<dbReference type="SUPFAM" id="SSF53706">
    <property type="entry name" value="Formate dehydrogenase/DMSO reductase, domains 1-3"/>
    <property type="match status" value="1"/>
</dbReference>
<evidence type="ECO:0000313" key="12">
    <source>
        <dbReference type="Proteomes" id="UP000031014"/>
    </source>
</evidence>
<evidence type="ECO:0000256" key="8">
    <source>
        <dbReference type="ARBA" id="ARBA00023004"/>
    </source>
</evidence>
<keyword evidence="7 11" id="KW-0560">Oxidoreductase</keyword>
<proteinExistence type="inferred from homology"/>
<dbReference type="InterPro" id="IPR006963">
    <property type="entry name" value="Mopterin_OxRdtase_4Fe-4S_dom"/>
</dbReference>
<keyword evidence="12" id="KW-1185">Reference proteome</keyword>
<evidence type="ECO:0000259" key="10">
    <source>
        <dbReference type="PROSITE" id="PS51669"/>
    </source>
</evidence>
<comment type="similarity">
    <text evidence="4">Belongs to the prokaryotic molybdopterin-containing oxidoreductase family.</text>
</comment>
<dbReference type="Gene3D" id="2.20.25.90">
    <property type="entry name" value="ADC-like domains"/>
    <property type="match status" value="1"/>
</dbReference>
<feature type="domain" description="4Fe-4S Mo/W bis-MGD-type" evidence="10">
    <location>
        <begin position="46"/>
        <end position="102"/>
    </location>
</feature>
<protein>
    <submittedName>
        <fullName evidence="11">Formate dehydrogenase O alpha subunit /selenocysteine-containing</fullName>
        <ecNumber evidence="11">1.2.1.2</ecNumber>
    </submittedName>
</protein>
<dbReference type="Pfam" id="PF10518">
    <property type="entry name" value="TAT_signal"/>
    <property type="match status" value="1"/>
</dbReference>
<evidence type="ECO:0000256" key="7">
    <source>
        <dbReference type="ARBA" id="ARBA00023002"/>
    </source>
</evidence>
<dbReference type="GO" id="GO:0009061">
    <property type="term" value="P:anaerobic respiration"/>
    <property type="evidence" value="ECO:0007669"/>
    <property type="project" value="TreeGrafter"/>
</dbReference>
<dbReference type="Proteomes" id="UP000031014">
    <property type="component" value="Unassembled WGS sequence"/>
</dbReference>
<dbReference type="EMBL" id="BASE01000060">
    <property type="protein sequence ID" value="GAM14589.1"/>
    <property type="molecule type" value="Genomic_DNA"/>
</dbReference>